<dbReference type="Proteomes" id="UP000003656">
    <property type="component" value="Unassembled WGS sequence"/>
</dbReference>
<organism evidence="1 2">
    <name type="scientific">Bifidobacterium gallicum DSM 20093 = LMG 11596</name>
    <dbReference type="NCBI Taxonomy" id="561180"/>
    <lineage>
        <taxon>Bacteria</taxon>
        <taxon>Bacillati</taxon>
        <taxon>Actinomycetota</taxon>
        <taxon>Actinomycetes</taxon>
        <taxon>Bifidobacteriales</taxon>
        <taxon>Bifidobacteriaceae</taxon>
        <taxon>Bifidobacterium</taxon>
    </lineage>
</organism>
<dbReference type="EMBL" id="ABXB03000001">
    <property type="protein sequence ID" value="EFA23515.1"/>
    <property type="molecule type" value="Genomic_DNA"/>
</dbReference>
<comment type="caution">
    <text evidence="1">The sequence shown here is derived from an EMBL/GenBank/DDBJ whole genome shotgun (WGS) entry which is preliminary data.</text>
</comment>
<protein>
    <submittedName>
        <fullName evidence="1">Uncharacterized protein</fullName>
    </submittedName>
</protein>
<evidence type="ECO:0000313" key="1">
    <source>
        <dbReference type="EMBL" id="EFA23515.1"/>
    </source>
</evidence>
<reference evidence="1 2" key="1">
    <citation type="submission" date="2009-11" db="EMBL/GenBank/DDBJ databases">
        <authorList>
            <person name="Weinstock G."/>
            <person name="Sodergren E."/>
            <person name="Clifton S."/>
            <person name="Fulton L."/>
            <person name="Fulton B."/>
            <person name="Courtney L."/>
            <person name="Fronick C."/>
            <person name="Harrison M."/>
            <person name="Strong C."/>
            <person name="Farmer C."/>
            <person name="Delahaunty K."/>
            <person name="Markovic C."/>
            <person name="Hall O."/>
            <person name="Minx P."/>
            <person name="Tomlinson C."/>
            <person name="Mitreva M."/>
            <person name="Nelson J."/>
            <person name="Hou S."/>
            <person name="Wollam A."/>
            <person name="Pepin K.H."/>
            <person name="Johnson M."/>
            <person name="Bhonagiri V."/>
            <person name="Nash W.E."/>
            <person name="Warren W."/>
            <person name="Chinwalla A."/>
            <person name="Mardis E.R."/>
            <person name="Wilson R.K."/>
        </authorList>
    </citation>
    <scope>NUCLEOTIDE SEQUENCE [LARGE SCALE GENOMIC DNA]</scope>
    <source>
        <strain evidence="1 2">DSM 20093</strain>
    </source>
</reference>
<proteinExistence type="predicted"/>
<accession>D1NS63</accession>
<dbReference type="AlphaFoldDB" id="D1NS63"/>
<name>D1NS63_9BIFI</name>
<evidence type="ECO:0000313" key="2">
    <source>
        <dbReference type="Proteomes" id="UP000003656"/>
    </source>
</evidence>
<gene>
    <name evidence="1" type="ORF">BIFGAL_02618</name>
</gene>
<sequence length="42" mass="4722">MNGTVSPENRGYSPVCIFNCQLQVRAKRELNDKGSAHHGDYE</sequence>